<evidence type="ECO:0000256" key="2">
    <source>
        <dbReference type="SAM" id="MobiDB-lite"/>
    </source>
</evidence>
<dbReference type="Gene3D" id="3.40.50.300">
    <property type="entry name" value="P-loop containing nucleotide triphosphate hydrolases"/>
    <property type="match status" value="2"/>
</dbReference>
<evidence type="ECO:0000313" key="5">
    <source>
        <dbReference type="Proteomes" id="UP000547458"/>
    </source>
</evidence>
<dbReference type="InterPro" id="IPR014001">
    <property type="entry name" value="Helicase_ATP-bd"/>
</dbReference>
<feature type="compositionally biased region" description="Pro residues" evidence="2">
    <location>
        <begin position="154"/>
        <end position="168"/>
    </location>
</feature>
<protein>
    <submittedName>
        <fullName evidence="4">Type I restriction enzyme R subunit</fullName>
        <ecNumber evidence="4">3.1.21.3</ecNumber>
    </submittedName>
</protein>
<sequence>MGDAAQLQSNFAFLRAEWPDIAVEARNAERFARIDPRTSLLYCRRTLEFTLQWIFTADTSLNQPYKDDLNGMLNEPTFKKLTGERLLDKMHLVRKVSNKAVHTNVAINVQTSEAILRELFQTCFWLAHRYARQEQNRPTPGLAFDGALLSPQRRPMPAPPKPSGPKPAQPADVVPKTAEQVAALAKELEERDRKLAEADQQKASLEDELKQLREQIKLVTAQRRHEPDTHDYDEGITRTDLIDPQLEWAGWDLSHEDVREFAVDTMPTPQGTLTGKGAADYVLWGANGLPLAVVEAKRTTKDPHNGRQQARLYADCLERRFGQRPIIYFTNGYQTYIWDDAFYAERKIQGFHTRNQLQLMVDRRTTRKSLGEAIIDNAIVERDYQHAAIRAVTQAFENDAERRALVVMATGTGKTRTVIALADLLMKANWVKRVLFLADRVALVDQAARAFKAHLPGSAPEVLGRDKTADSRIHLATYPTMMNLIDETVGDGKVNRERYNIGHYDLIIVDEAHRSVYQKYKAIFDYFDSFLIGLTATPTDDVDRNTFALFNIEDNVPTFAYELDRAVAEGWLVPRRGIEVPLKFPYEGIRYEDLSERERDEWDSKEWDDDGEIPDEVDRAVVNKWLFNKDTVDKALEVLTERGHRVAGGDRIGKTIIFARNNDHARFIEERFNVNYPGEKGEAAQVITYQVNYASSLIEKFGKPDSKPDIAISVDMLDTGIDVPQVVNLVFFKPVRSKTKFWQMVGRGTRLCPDLYGPDRHKEDFLIFDLCRNLEFFNAELELSETPIAKPLAQRTFLTRVRLLQALQDADYDSGYVDSIRDSLHCTVRDLPRENFRVRPRLEHVDRFARREQWDSLEPHDAEVLESHLSGLAVITAPKDTEESKRFDQLLFSAQLALLTDPGKLAPLRRKIIDIASALQDQPSIPAIAERLGLIEDVLSPIHWEAASPIWLEEIRRKLRPLLHLIEKKRRKVVYTDFDDELGEIREVDIPSVVSSVDLVRYGEKVRLYLADKMNHATIQRLRRNRPLTELDLQELEQLLVDSGAGSKDDLARAAEKGLGYFVRSLVGLEPDAVKEAMAEFIAGTTMNTAQLDFVNMIVQHLTRNGVMEVGQLYESPFKAVAPTGPDDLFGVEKADVLEGVLRHLKETTRAS</sequence>
<dbReference type="Pfam" id="PF04851">
    <property type="entry name" value="ResIII"/>
    <property type="match status" value="1"/>
</dbReference>
<dbReference type="InterPro" id="IPR001650">
    <property type="entry name" value="Helicase_C-like"/>
</dbReference>
<feature type="region of interest" description="Disordered" evidence="2">
    <location>
        <begin position="137"/>
        <end position="175"/>
    </location>
</feature>
<dbReference type="CDD" id="cd18799">
    <property type="entry name" value="SF2_C_EcoAI-like"/>
    <property type="match status" value="1"/>
</dbReference>
<dbReference type="GO" id="GO:0009307">
    <property type="term" value="P:DNA restriction-modification system"/>
    <property type="evidence" value="ECO:0007669"/>
    <property type="project" value="UniProtKB-KW"/>
</dbReference>
<dbReference type="InterPro" id="IPR013670">
    <property type="entry name" value="EcoEI_R_C_dom"/>
</dbReference>
<dbReference type="InterPro" id="IPR006935">
    <property type="entry name" value="Helicase/UvrB_N"/>
</dbReference>
<keyword evidence="5" id="KW-1185">Reference proteome</keyword>
<dbReference type="Proteomes" id="UP000547458">
    <property type="component" value="Unassembled WGS sequence"/>
</dbReference>
<keyword evidence="1" id="KW-0175">Coiled coil</keyword>
<dbReference type="Gene3D" id="3.90.1570.30">
    <property type="match status" value="1"/>
</dbReference>
<name>A0A846RV01_9MICC</name>
<dbReference type="Pfam" id="PF08463">
    <property type="entry name" value="EcoEI_R_C"/>
    <property type="match status" value="1"/>
</dbReference>
<dbReference type="Pfam" id="PF00271">
    <property type="entry name" value="Helicase_C"/>
    <property type="match status" value="1"/>
</dbReference>
<dbReference type="SMART" id="SM00487">
    <property type="entry name" value="DEXDc"/>
    <property type="match status" value="1"/>
</dbReference>
<dbReference type="InterPro" id="IPR007409">
    <property type="entry name" value="Restrct_endonuc_type1_HsdR_N"/>
</dbReference>
<evidence type="ECO:0000313" key="4">
    <source>
        <dbReference type="EMBL" id="NJC23987.1"/>
    </source>
</evidence>
<dbReference type="InterPro" id="IPR050742">
    <property type="entry name" value="Helicase_Restrict-Modif_Enz"/>
</dbReference>
<dbReference type="PANTHER" id="PTHR47396:SF1">
    <property type="entry name" value="ATP-DEPENDENT HELICASE IRC3-RELATED"/>
    <property type="match status" value="1"/>
</dbReference>
<evidence type="ECO:0000256" key="1">
    <source>
        <dbReference type="SAM" id="Coils"/>
    </source>
</evidence>
<comment type="caution">
    <text evidence="4">The sequence shown here is derived from an EMBL/GenBank/DDBJ whole genome shotgun (WGS) entry which is preliminary data.</text>
</comment>
<accession>A0A846RV01</accession>
<dbReference type="GO" id="GO:0005829">
    <property type="term" value="C:cytosol"/>
    <property type="evidence" value="ECO:0007669"/>
    <property type="project" value="TreeGrafter"/>
</dbReference>
<dbReference type="EMBL" id="JAATJL010000001">
    <property type="protein sequence ID" value="NJC23987.1"/>
    <property type="molecule type" value="Genomic_DNA"/>
</dbReference>
<dbReference type="GO" id="GO:0005524">
    <property type="term" value="F:ATP binding"/>
    <property type="evidence" value="ECO:0007669"/>
    <property type="project" value="UniProtKB-KW"/>
</dbReference>
<gene>
    <name evidence="4" type="ORF">BJ994_003063</name>
</gene>
<dbReference type="AlphaFoldDB" id="A0A846RV01"/>
<keyword evidence="4" id="KW-0378">Hydrolase</keyword>
<proteinExistence type="predicted"/>
<dbReference type="CDD" id="cd18032">
    <property type="entry name" value="DEXHc_RE_I_III_res"/>
    <property type="match status" value="1"/>
</dbReference>
<dbReference type="GO" id="GO:0009035">
    <property type="term" value="F:type I site-specific deoxyribonuclease activity"/>
    <property type="evidence" value="ECO:0007669"/>
    <property type="project" value="UniProtKB-EC"/>
</dbReference>
<reference evidence="4 5" key="1">
    <citation type="submission" date="2020-03" db="EMBL/GenBank/DDBJ databases">
        <title>Sequencing the genomes of 1000 actinobacteria strains.</title>
        <authorList>
            <person name="Klenk H.-P."/>
        </authorList>
    </citation>
    <scope>NUCLEOTIDE SEQUENCE [LARGE SCALE GENOMIC DNA]</scope>
    <source>
        <strain evidence="4 5">DSM 16403</strain>
    </source>
</reference>
<feature type="coiled-coil region" evidence="1">
    <location>
        <begin position="181"/>
        <end position="222"/>
    </location>
</feature>
<dbReference type="RefSeq" id="WP_167995295.1">
    <property type="nucleotide sequence ID" value="NZ_JAATJL010000001.1"/>
</dbReference>
<dbReference type="PANTHER" id="PTHR47396">
    <property type="entry name" value="TYPE I RESTRICTION ENZYME ECOKI R PROTEIN"/>
    <property type="match status" value="1"/>
</dbReference>
<dbReference type="InterPro" id="IPR027417">
    <property type="entry name" value="P-loop_NTPase"/>
</dbReference>
<dbReference type="SUPFAM" id="SSF52540">
    <property type="entry name" value="P-loop containing nucleoside triphosphate hydrolases"/>
    <property type="match status" value="1"/>
</dbReference>
<dbReference type="Pfam" id="PF04313">
    <property type="entry name" value="HSDR_N"/>
    <property type="match status" value="1"/>
</dbReference>
<organism evidence="4 5">
    <name type="scientific">Arthrobacter pigmenti</name>
    <dbReference type="NCBI Taxonomy" id="271432"/>
    <lineage>
        <taxon>Bacteria</taxon>
        <taxon>Bacillati</taxon>
        <taxon>Actinomycetota</taxon>
        <taxon>Actinomycetes</taxon>
        <taxon>Micrococcales</taxon>
        <taxon>Micrococcaceae</taxon>
        <taxon>Arthrobacter</taxon>
    </lineage>
</organism>
<evidence type="ECO:0000259" key="3">
    <source>
        <dbReference type="PROSITE" id="PS51192"/>
    </source>
</evidence>
<dbReference type="EC" id="3.1.21.3" evidence="4"/>
<feature type="domain" description="Helicase ATP-binding" evidence="3">
    <location>
        <begin position="395"/>
        <end position="556"/>
    </location>
</feature>
<dbReference type="GO" id="GO:0003677">
    <property type="term" value="F:DNA binding"/>
    <property type="evidence" value="ECO:0007669"/>
    <property type="project" value="UniProtKB-KW"/>
</dbReference>
<dbReference type="PROSITE" id="PS51192">
    <property type="entry name" value="HELICASE_ATP_BIND_1"/>
    <property type="match status" value="1"/>
</dbReference>